<protein>
    <submittedName>
        <fullName evidence="2">Uncharacterized protein</fullName>
    </submittedName>
</protein>
<sequence>MQMQAHNLSEKDLGSITLAAYNQQGMVEFDTTNEKEKNKGVYNYKPGNEN</sequence>
<accession>A0A0F5HQE1</accession>
<comment type="caution">
    <text evidence="2">The sequence shown here is derived from an EMBL/GenBank/DDBJ whole genome shotgun (WGS) entry which is preliminary data.</text>
</comment>
<evidence type="ECO:0000256" key="1">
    <source>
        <dbReference type="SAM" id="MobiDB-lite"/>
    </source>
</evidence>
<reference evidence="2" key="1">
    <citation type="submission" date="2015-02" db="EMBL/GenBank/DDBJ databases">
        <title>Genome Assembly of Bacillaceae bacterium MTCC 8252.</title>
        <authorList>
            <person name="Verma A."/>
            <person name="Khatri I."/>
            <person name="Mual P."/>
            <person name="Subramanian S."/>
            <person name="Krishnamurthi S."/>
        </authorList>
    </citation>
    <scope>NUCLEOTIDE SEQUENCE [LARGE SCALE GENOMIC DNA]</scope>
    <source>
        <strain evidence="2">MTCC 8252</strain>
    </source>
</reference>
<proteinExistence type="predicted"/>
<feature type="region of interest" description="Disordered" evidence="1">
    <location>
        <begin position="29"/>
        <end position="50"/>
    </location>
</feature>
<dbReference type="Proteomes" id="UP000031563">
    <property type="component" value="Unassembled WGS sequence"/>
</dbReference>
<evidence type="ECO:0000313" key="3">
    <source>
        <dbReference type="Proteomes" id="UP000031563"/>
    </source>
</evidence>
<dbReference type="EMBL" id="JWIR02000074">
    <property type="protein sequence ID" value="KKB35260.1"/>
    <property type="molecule type" value="Genomic_DNA"/>
</dbReference>
<evidence type="ECO:0000313" key="2">
    <source>
        <dbReference type="EMBL" id="KKB35260.1"/>
    </source>
</evidence>
<organism evidence="2 3">
    <name type="scientific">Bacillus thermotolerans</name>
    <name type="common">Quasibacillus thermotolerans</name>
    <dbReference type="NCBI Taxonomy" id="1221996"/>
    <lineage>
        <taxon>Bacteria</taxon>
        <taxon>Bacillati</taxon>
        <taxon>Bacillota</taxon>
        <taxon>Bacilli</taxon>
        <taxon>Bacillales</taxon>
        <taxon>Bacillaceae</taxon>
        <taxon>Bacillus</taxon>
    </lineage>
</organism>
<dbReference type="RefSeq" id="WP_175286652.1">
    <property type="nucleotide sequence ID" value="NZ_JWIR02000074.1"/>
</dbReference>
<gene>
    <name evidence="2" type="ORF">QY95_03549</name>
</gene>
<dbReference type="AlphaFoldDB" id="A0A0F5HQE1"/>
<keyword evidence="3" id="KW-1185">Reference proteome</keyword>
<name>A0A0F5HQE1_BACTR</name>